<gene>
    <name evidence="1" type="ORF">SLEP1_g14742</name>
</gene>
<evidence type="ECO:0000313" key="2">
    <source>
        <dbReference type="Proteomes" id="UP001054252"/>
    </source>
</evidence>
<keyword evidence="2" id="KW-1185">Reference proteome</keyword>
<proteinExistence type="predicted"/>
<dbReference type="Proteomes" id="UP001054252">
    <property type="component" value="Unassembled WGS sequence"/>
</dbReference>
<sequence>MGQEIAWESSRDWVGCYGEEKKKILNGRSLSGEQEDLAQREAGYSAKKKNQILMEKGRLLGGEQEELARREAGYSAKKKK</sequence>
<comment type="caution">
    <text evidence="1">The sequence shown here is derived from an EMBL/GenBank/DDBJ whole genome shotgun (WGS) entry which is preliminary data.</text>
</comment>
<accession>A0AAV5IUL3</accession>
<reference evidence="1 2" key="1">
    <citation type="journal article" date="2021" name="Commun. Biol.">
        <title>The genome of Shorea leprosula (Dipterocarpaceae) highlights the ecological relevance of drought in aseasonal tropical rainforests.</title>
        <authorList>
            <person name="Ng K.K.S."/>
            <person name="Kobayashi M.J."/>
            <person name="Fawcett J.A."/>
            <person name="Hatakeyama M."/>
            <person name="Paape T."/>
            <person name="Ng C.H."/>
            <person name="Ang C.C."/>
            <person name="Tnah L.H."/>
            <person name="Lee C.T."/>
            <person name="Nishiyama T."/>
            <person name="Sese J."/>
            <person name="O'Brien M.J."/>
            <person name="Copetti D."/>
            <person name="Mohd Noor M.I."/>
            <person name="Ong R.C."/>
            <person name="Putra M."/>
            <person name="Sireger I.Z."/>
            <person name="Indrioko S."/>
            <person name="Kosugi Y."/>
            <person name="Izuno A."/>
            <person name="Isagi Y."/>
            <person name="Lee S.L."/>
            <person name="Shimizu K.K."/>
        </authorList>
    </citation>
    <scope>NUCLEOTIDE SEQUENCE [LARGE SCALE GENOMIC DNA]</scope>
    <source>
        <strain evidence="1">214</strain>
    </source>
</reference>
<protein>
    <submittedName>
        <fullName evidence="1">Uncharacterized protein</fullName>
    </submittedName>
</protein>
<organism evidence="1 2">
    <name type="scientific">Rubroshorea leprosula</name>
    <dbReference type="NCBI Taxonomy" id="152421"/>
    <lineage>
        <taxon>Eukaryota</taxon>
        <taxon>Viridiplantae</taxon>
        <taxon>Streptophyta</taxon>
        <taxon>Embryophyta</taxon>
        <taxon>Tracheophyta</taxon>
        <taxon>Spermatophyta</taxon>
        <taxon>Magnoliopsida</taxon>
        <taxon>eudicotyledons</taxon>
        <taxon>Gunneridae</taxon>
        <taxon>Pentapetalae</taxon>
        <taxon>rosids</taxon>
        <taxon>malvids</taxon>
        <taxon>Malvales</taxon>
        <taxon>Dipterocarpaceae</taxon>
        <taxon>Rubroshorea</taxon>
    </lineage>
</organism>
<evidence type="ECO:0000313" key="1">
    <source>
        <dbReference type="EMBL" id="GKV02285.1"/>
    </source>
</evidence>
<dbReference type="EMBL" id="BPVZ01000018">
    <property type="protein sequence ID" value="GKV02285.1"/>
    <property type="molecule type" value="Genomic_DNA"/>
</dbReference>
<name>A0AAV5IUL3_9ROSI</name>
<dbReference type="AlphaFoldDB" id="A0AAV5IUL3"/>